<dbReference type="Pfam" id="PF00512">
    <property type="entry name" value="HisKA"/>
    <property type="match status" value="1"/>
</dbReference>
<organism evidence="11 12">
    <name type="scientific">Clostridium omnivorum</name>
    <dbReference type="NCBI Taxonomy" id="1604902"/>
    <lineage>
        <taxon>Bacteria</taxon>
        <taxon>Bacillati</taxon>
        <taxon>Bacillota</taxon>
        <taxon>Clostridia</taxon>
        <taxon>Eubacteriales</taxon>
        <taxon>Clostridiaceae</taxon>
        <taxon>Clostridium</taxon>
    </lineage>
</organism>
<dbReference type="InterPro" id="IPR050736">
    <property type="entry name" value="Sensor_HK_Regulatory"/>
</dbReference>
<dbReference type="InterPro" id="IPR005467">
    <property type="entry name" value="His_kinase_dom"/>
</dbReference>
<dbReference type="InterPro" id="IPR036097">
    <property type="entry name" value="HisK_dim/P_sf"/>
</dbReference>
<dbReference type="InterPro" id="IPR036890">
    <property type="entry name" value="HATPase_C_sf"/>
</dbReference>
<sequence length="709" mass="81503">MEITRHFKLEFRLLHGHVDLKQLLKVFIIVLVIINITLVGFKNYFFYHMTTEIFSVLIAYGIFIIAINTYENTRNKFVMFLGVAFLVVGTFDLLHLMTWEGLELFGKHNVINISMQLWISAGFIQAVSMLLCCLIIYKPISLKLPLVILLLLSIFMIEAIYVWNIFPNCYMRRQGITPFNIGSEIIIVLLFSVSAIIFFFTRDRLHNYVVWNLIFSILFDILSELCCTLRFELPTSSNVFSHLFKVISFYLLYKAIVQTTIKAPYKLLINKLSSTENELQQNKMELNSISEKLSLESIEKNKMEKALLINDDCYDMLIENSDDSIFVHSEGNIVFVNSRAVKSMKFHDKQEMVGKDVLNFIHPLYVEEVSEALKNIYLGKNIVKPLRTVILASDSEPIYVEVRATNFIYKRKPAVLCVIRDITTEKQVQELKENAEKSSKLLKETLEHSRLINEFTANLAHEFRTPLNVMLGSIQILQLYEDAVNKDKKEKYYKYLNTLKQNTYRLLRLVNNIVDISKIEAGFLELHLENRDIISVVENITLSVVPYVEAKGINLIFDTDTEEKIMAFDPDKMERIILNLLSNAAKFTEAGDEILVDIEEMEESIVIKVSDTGSGISEEKIKEVFQRFRQVDKSLIKNSQGSGIGLSLVKSLVEMHGGTIDVHSKLGNGTEFIIKLPVKQIPECSTNYEVNLGQPNIERISIEFSDIYS</sequence>
<dbReference type="Pfam" id="PF02518">
    <property type="entry name" value="HATPase_c"/>
    <property type="match status" value="1"/>
</dbReference>
<dbReference type="SUPFAM" id="SSF47384">
    <property type="entry name" value="Homodimeric domain of signal transducing histidine kinase"/>
    <property type="match status" value="1"/>
</dbReference>
<evidence type="ECO:0000256" key="1">
    <source>
        <dbReference type="ARBA" id="ARBA00000085"/>
    </source>
</evidence>
<dbReference type="InterPro" id="IPR000014">
    <property type="entry name" value="PAS"/>
</dbReference>
<comment type="catalytic activity">
    <reaction evidence="1">
        <text>ATP + protein L-histidine = ADP + protein N-phospho-L-histidine.</text>
        <dbReference type="EC" id="2.7.13.3"/>
    </reaction>
</comment>
<evidence type="ECO:0000256" key="7">
    <source>
        <dbReference type="SAM" id="Coils"/>
    </source>
</evidence>
<feature type="transmembrane region" description="Helical" evidence="8">
    <location>
        <begin position="208"/>
        <end position="231"/>
    </location>
</feature>
<feature type="transmembrane region" description="Helical" evidence="8">
    <location>
        <begin position="77"/>
        <end position="97"/>
    </location>
</feature>
<keyword evidence="5" id="KW-0418">Kinase</keyword>
<dbReference type="InterPro" id="IPR013767">
    <property type="entry name" value="PAS_fold"/>
</dbReference>
<keyword evidence="8" id="KW-0472">Membrane</keyword>
<dbReference type="CDD" id="cd00082">
    <property type="entry name" value="HisKA"/>
    <property type="match status" value="1"/>
</dbReference>
<dbReference type="SMART" id="SM00387">
    <property type="entry name" value="HATPase_c"/>
    <property type="match status" value="1"/>
</dbReference>
<name>A0ABQ5N7Y5_9CLOT</name>
<keyword evidence="4" id="KW-0808">Transferase</keyword>
<feature type="domain" description="PAS" evidence="10">
    <location>
        <begin position="310"/>
        <end position="380"/>
    </location>
</feature>
<dbReference type="InterPro" id="IPR003594">
    <property type="entry name" value="HATPase_dom"/>
</dbReference>
<dbReference type="InterPro" id="IPR033425">
    <property type="entry name" value="MASE3"/>
</dbReference>
<dbReference type="PROSITE" id="PS50112">
    <property type="entry name" value="PAS"/>
    <property type="match status" value="1"/>
</dbReference>
<accession>A0ABQ5N7Y5</accession>
<dbReference type="Proteomes" id="UP001208567">
    <property type="component" value="Unassembled WGS sequence"/>
</dbReference>
<keyword evidence="7" id="KW-0175">Coiled coil</keyword>
<dbReference type="SMART" id="SM00388">
    <property type="entry name" value="HisKA"/>
    <property type="match status" value="1"/>
</dbReference>
<evidence type="ECO:0000256" key="4">
    <source>
        <dbReference type="ARBA" id="ARBA00022679"/>
    </source>
</evidence>
<dbReference type="CDD" id="cd00130">
    <property type="entry name" value="PAS"/>
    <property type="match status" value="1"/>
</dbReference>
<dbReference type="InterPro" id="IPR004358">
    <property type="entry name" value="Sig_transdc_His_kin-like_C"/>
</dbReference>
<keyword evidence="8" id="KW-0812">Transmembrane</keyword>
<dbReference type="Pfam" id="PF00989">
    <property type="entry name" value="PAS"/>
    <property type="match status" value="1"/>
</dbReference>
<feature type="transmembrane region" description="Helical" evidence="8">
    <location>
        <begin position="178"/>
        <end position="201"/>
    </location>
</feature>
<dbReference type="Gene3D" id="1.10.287.130">
    <property type="match status" value="1"/>
</dbReference>
<evidence type="ECO:0000256" key="6">
    <source>
        <dbReference type="ARBA" id="ARBA00023012"/>
    </source>
</evidence>
<dbReference type="SMART" id="SM00091">
    <property type="entry name" value="PAS"/>
    <property type="match status" value="1"/>
</dbReference>
<evidence type="ECO:0000259" key="9">
    <source>
        <dbReference type="PROSITE" id="PS50109"/>
    </source>
</evidence>
<dbReference type="RefSeq" id="WP_264850563.1">
    <property type="nucleotide sequence ID" value="NZ_BRXR01000001.1"/>
</dbReference>
<keyword evidence="3" id="KW-0597">Phosphoprotein</keyword>
<feature type="transmembrane region" description="Helical" evidence="8">
    <location>
        <begin position="144"/>
        <end position="166"/>
    </location>
</feature>
<protein>
    <recommendedName>
        <fullName evidence="2">histidine kinase</fullName>
        <ecNumber evidence="2">2.7.13.3</ecNumber>
    </recommendedName>
</protein>
<evidence type="ECO:0000256" key="5">
    <source>
        <dbReference type="ARBA" id="ARBA00022777"/>
    </source>
</evidence>
<dbReference type="PANTHER" id="PTHR43711">
    <property type="entry name" value="TWO-COMPONENT HISTIDINE KINASE"/>
    <property type="match status" value="1"/>
</dbReference>
<evidence type="ECO:0000259" key="10">
    <source>
        <dbReference type="PROSITE" id="PS50112"/>
    </source>
</evidence>
<dbReference type="InterPro" id="IPR003661">
    <property type="entry name" value="HisK_dim/P_dom"/>
</dbReference>
<dbReference type="InterPro" id="IPR035965">
    <property type="entry name" value="PAS-like_dom_sf"/>
</dbReference>
<feature type="coiled-coil region" evidence="7">
    <location>
        <begin position="265"/>
        <end position="292"/>
    </location>
</feature>
<feature type="transmembrane region" description="Helical" evidence="8">
    <location>
        <begin position="53"/>
        <end position="70"/>
    </location>
</feature>
<feature type="transmembrane region" description="Helical" evidence="8">
    <location>
        <begin position="117"/>
        <end position="137"/>
    </location>
</feature>
<dbReference type="EC" id="2.7.13.3" evidence="2"/>
<gene>
    <name evidence="11" type="ORF">bsdE14_26920</name>
</gene>
<evidence type="ECO:0000256" key="2">
    <source>
        <dbReference type="ARBA" id="ARBA00012438"/>
    </source>
</evidence>
<keyword evidence="8" id="KW-1133">Transmembrane helix</keyword>
<reference evidence="11 12" key="1">
    <citation type="journal article" date="2024" name="Int. J. Syst. Evol. Microbiol.">
        <title>Clostridium omnivorum sp. nov., isolated from anoxic soil under the treatment of reductive soil disinfestation.</title>
        <authorList>
            <person name="Ueki A."/>
            <person name="Tonouchi A."/>
            <person name="Kaku N."/>
            <person name="Honma S."/>
            <person name="Ueki K."/>
        </authorList>
    </citation>
    <scope>NUCLEOTIDE SEQUENCE [LARGE SCALE GENOMIC DNA]</scope>
    <source>
        <strain evidence="11 12">E14</strain>
    </source>
</reference>
<evidence type="ECO:0000256" key="3">
    <source>
        <dbReference type="ARBA" id="ARBA00022553"/>
    </source>
</evidence>
<dbReference type="EMBL" id="BRXR01000001">
    <property type="protein sequence ID" value="GLC31282.1"/>
    <property type="molecule type" value="Genomic_DNA"/>
</dbReference>
<keyword evidence="6" id="KW-0902">Two-component regulatory system</keyword>
<dbReference type="NCBIfam" id="TIGR00229">
    <property type="entry name" value="sensory_box"/>
    <property type="match status" value="1"/>
</dbReference>
<dbReference type="Gene3D" id="3.30.450.20">
    <property type="entry name" value="PAS domain"/>
    <property type="match status" value="1"/>
</dbReference>
<comment type="caution">
    <text evidence="11">The sequence shown here is derived from an EMBL/GenBank/DDBJ whole genome shotgun (WGS) entry which is preliminary data.</text>
</comment>
<feature type="domain" description="Histidine kinase" evidence="9">
    <location>
        <begin position="458"/>
        <end position="680"/>
    </location>
</feature>
<dbReference type="PROSITE" id="PS50109">
    <property type="entry name" value="HIS_KIN"/>
    <property type="match status" value="1"/>
</dbReference>
<evidence type="ECO:0000313" key="12">
    <source>
        <dbReference type="Proteomes" id="UP001208567"/>
    </source>
</evidence>
<dbReference type="Pfam" id="PF17159">
    <property type="entry name" value="MASE3"/>
    <property type="match status" value="1"/>
</dbReference>
<dbReference type="SUPFAM" id="SSF55785">
    <property type="entry name" value="PYP-like sensor domain (PAS domain)"/>
    <property type="match status" value="1"/>
</dbReference>
<dbReference type="SUPFAM" id="SSF55874">
    <property type="entry name" value="ATPase domain of HSP90 chaperone/DNA topoisomerase II/histidine kinase"/>
    <property type="match status" value="1"/>
</dbReference>
<evidence type="ECO:0000313" key="11">
    <source>
        <dbReference type="EMBL" id="GLC31282.1"/>
    </source>
</evidence>
<keyword evidence="12" id="KW-1185">Reference proteome</keyword>
<proteinExistence type="predicted"/>
<dbReference type="Gene3D" id="3.30.565.10">
    <property type="entry name" value="Histidine kinase-like ATPase, C-terminal domain"/>
    <property type="match status" value="1"/>
</dbReference>
<feature type="transmembrane region" description="Helical" evidence="8">
    <location>
        <begin position="23"/>
        <end position="41"/>
    </location>
</feature>
<evidence type="ECO:0000256" key="8">
    <source>
        <dbReference type="SAM" id="Phobius"/>
    </source>
</evidence>
<dbReference type="PRINTS" id="PR00344">
    <property type="entry name" value="BCTRLSENSOR"/>
</dbReference>
<dbReference type="PANTHER" id="PTHR43711:SF26">
    <property type="entry name" value="SENSOR HISTIDINE KINASE RCSC"/>
    <property type="match status" value="1"/>
</dbReference>